<dbReference type="InterPro" id="IPR050597">
    <property type="entry name" value="Cytochrome_c_Oxidase_Subunit"/>
</dbReference>
<keyword evidence="7 9" id="KW-0408">Iron</keyword>
<feature type="domain" description="Cytochrome c" evidence="11">
    <location>
        <begin position="120"/>
        <end position="206"/>
    </location>
</feature>
<dbReference type="PANTHER" id="PTHR33751:SF9">
    <property type="entry name" value="CYTOCHROME C4"/>
    <property type="match status" value="1"/>
</dbReference>
<feature type="binding site" description="axial binding residue" evidence="9">
    <location>
        <position position="183"/>
    </location>
    <ligand>
        <name>heme c</name>
        <dbReference type="ChEBI" id="CHEBI:61717"/>
        <label>2</label>
    </ligand>
    <ligandPart>
        <name>Fe</name>
        <dbReference type="ChEBI" id="CHEBI:18248"/>
    </ligandPart>
</feature>
<feature type="binding site" description="axial binding residue" evidence="9">
    <location>
        <position position="138"/>
    </location>
    <ligand>
        <name>heme c</name>
        <dbReference type="ChEBI" id="CHEBI:61717"/>
        <label>2</label>
    </ligand>
    <ligandPart>
        <name>Fe</name>
        <dbReference type="ChEBI" id="CHEBI:18248"/>
    </ligandPart>
</feature>
<keyword evidence="6" id="KW-0249">Electron transport</keyword>
<feature type="binding site" description="covalent" evidence="8">
    <location>
        <position position="137"/>
    </location>
    <ligand>
        <name>heme c</name>
        <dbReference type="ChEBI" id="CHEBI:61717"/>
        <label>2</label>
    </ligand>
</feature>
<dbReference type="STRING" id="225991.MA05_05885"/>
<protein>
    <submittedName>
        <fullName evidence="12">Cytochrome C</fullName>
    </submittedName>
</protein>
<feature type="binding site" description="covalent" evidence="8">
    <location>
        <position position="134"/>
    </location>
    <ligand>
        <name>heme c</name>
        <dbReference type="ChEBI" id="CHEBI:61717"/>
        <label>2</label>
    </ligand>
</feature>
<sequence>MMKTWTTVFAMFVACATSSASAQAVQGNPQAGAGKVAMCIGCHGIAGYQASFPEVHKVPKISGQSAAYIASALEAYRKGDRSHPSMRAVAQSLSDQDIADVAAYYQAHTTPSASPAQPHDPPAQVAALIEKGACFSCHGQGFAKPIDPSYPKVAGQHPDYLYVALKQYKTTNNPHVGRSNGIMAPIAQQFSNQELKQLANYIGKLPGDLQTVPQAHFR</sequence>
<evidence type="ECO:0000256" key="5">
    <source>
        <dbReference type="ARBA" id="ARBA00022764"/>
    </source>
</evidence>
<evidence type="ECO:0000259" key="11">
    <source>
        <dbReference type="PROSITE" id="PS51007"/>
    </source>
</evidence>
<dbReference type="PIRSF" id="PIRSF000005">
    <property type="entry name" value="Cytochrome_c4"/>
    <property type="match status" value="1"/>
</dbReference>
<proteinExistence type="predicted"/>
<dbReference type="AlphaFoldDB" id="A0A014MRZ0"/>
<evidence type="ECO:0000256" key="1">
    <source>
        <dbReference type="ARBA" id="ARBA00004418"/>
    </source>
</evidence>
<evidence type="ECO:0000256" key="2">
    <source>
        <dbReference type="ARBA" id="ARBA00022448"/>
    </source>
</evidence>
<dbReference type="PATRIC" id="fig|1457173.3.peg.1220"/>
<dbReference type="SUPFAM" id="SSF46626">
    <property type="entry name" value="Cytochrome c"/>
    <property type="match status" value="2"/>
</dbReference>
<comment type="PTM">
    <text evidence="8">Binds 2 heme c groups covalently per subunit.</text>
</comment>
<evidence type="ECO:0000256" key="8">
    <source>
        <dbReference type="PIRSR" id="PIRSR000005-1"/>
    </source>
</evidence>
<keyword evidence="10" id="KW-0732">Signal</keyword>
<keyword evidence="2" id="KW-0813">Transport</keyword>
<comment type="caution">
    <text evidence="12">The sequence shown here is derived from an EMBL/GenBank/DDBJ whole genome shotgun (WGS) entry which is preliminary data.</text>
</comment>
<dbReference type="EMBL" id="JBOK01000005">
    <property type="protein sequence ID" value="EXU80874.1"/>
    <property type="molecule type" value="Genomic_DNA"/>
</dbReference>
<dbReference type="GO" id="GO:0009055">
    <property type="term" value="F:electron transfer activity"/>
    <property type="evidence" value="ECO:0007669"/>
    <property type="project" value="InterPro"/>
</dbReference>
<feature type="binding site" description="axial binding residue" evidence="9">
    <location>
        <position position="43"/>
    </location>
    <ligand>
        <name>heme c</name>
        <dbReference type="ChEBI" id="CHEBI:61717"/>
        <label>1</label>
    </ligand>
    <ligandPart>
        <name>Fe</name>
        <dbReference type="ChEBI" id="CHEBI:18248"/>
    </ligandPart>
</feature>
<feature type="binding site" description="covalent" evidence="8">
    <location>
        <position position="42"/>
    </location>
    <ligand>
        <name>heme c</name>
        <dbReference type="ChEBI" id="CHEBI:61717"/>
        <label>1</label>
    </ligand>
</feature>
<dbReference type="InterPro" id="IPR024167">
    <property type="entry name" value="Cytochrome_c4-like"/>
</dbReference>
<evidence type="ECO:0000313" key="13">
    <source>
        <dbReference type="Proteomes" id="UP000020766"/>
    </source>
</evidence>
<organism evidence="12 13">
    <name type="scientific">Comamonas aquatica DA1877</name>
    <dbReference type="NCBI Taxonomy" id="1457173"/>
    <lineage>
        <taxon>Bacteria</taxon>
        <taxon>Pseudomonadati</taxon>
        <taxon>Pseudomonadota</taxon>
        <taxon>Betaproteobacteria</taxon>
        <taxon>Burkholderiales</taxon>
        <taxon>Comamonadaceae</taxon>
        <taxon>Comamonas</taxon>
    </lineage>
</organism>
<dbReference type="InterPro" id="IPR009056">
    <property type="entry name" value="Cyt_c-like_dom"/>
</dbReference>
<dbReference type="PANTHER" id="PTHR33751">
    <property type="entry name" value="CBB3-TYPE CYTOCHROME C OXIDASE SUBUNIT FIXP"/>
    <property type="match status" value="1"/>
</dbReference>
<evidence type="ECO:0000313" key="12">
    <source>
        <dbReference type="EMBL" id="EXU80874.1"/>
    </source>
</evidence>
<dbReference type="GO" id="GO:0042597">
    <property type="term" value="C:periplasmic space"/>
    <property type="evidence" value="ECO:0007669"/>
    <property type="project" value="UniProtKB-SubCell"/>
</dbReference>
<dbReference type="Proteomes" id="UP000020766">
    <property type="component" value="Unassembled WGS sequence"/>
</dbReference>
<dbReference type="InterPro" id="IPR036909">
    <property type="entry name" value="Cyt_c-like_dom_sf"/>
</dbReference>
<dbReference type="RefSeq" id="WP_043381095.1">
    <property type="nucleotide sequence ID" value="NZ_JBOK01000005.1"/>
</dbReference>
<dbReference type="PROSITE" id="PS51257">
    <property type="entry name" value="PROKAR_LIPOPROTEIN"/>
    <property type="match status" value="1"/>
</dbReference>
<evidence type="ECO:0000256" key="10">
    <source>
        <dbReference type="SAM" id="SignalP"/>
    </source>
</evidence>
<gene>
    <name evidence="12" type="ORF">AX13_14680</name>
</gene>
<keyword evidence="13" id="KW-1185">Reference proteome</keyword>
<evidence type="ECO:0000256" key="7">
    <source>
        <dbReference type="ARBA" id="ARBA00023004"/>
    </source>
</evidence>
<evidence type="ECO:0000256" key="6">
    <source>
        <dbReference type="ARBA" id="ARBA00022982"/>
    </source>
</evidence>
<dbReference type="GO" id="GO:0020037">
    <property type="term" value="F:heme binding"/>
    <property type="evidence" value="ECO:0007669"/>
    <property type="project" value="InterPro"/>
</dbReference>
<feature type="binding site" description="axial binding residue" evidence="9">
    <location>
        <position position="86"/>
    </location>
    <ligand>
        <name>heme c</name>
        <dbReference type="ChEBI" id="CHEBI:61717"/>
        <label>1</label>
    </ligand>
    <ligandPart>
        <name>Fe</name>
        <dbReference type="ChEBI" id="CHEBI:18248"/>
    </ligandPart>
</feature>
<dbReference type="Pfam" id="PF00034">
    <property type="entry name" value="Cytochrom_C"/>
    <property type="match status" value="2"/>
</dbReference>
<name>A0A014MRZ0_9BURK</name>
<accession>A0A014MRZ0</accession>
<dbReference type="Gene3D" id="1.10.760.10">
    <property type="entry name" value="Cytochrome c-like domain"/>
    <property type="match status" value="2"/>
</dbReference>
<comment type="subcellular location">
    <subcellularLocation>
        <location evidence="1">Periplasm</location>
    </subcellularLocation>
</comment>
<dbReference type="PROSITE" id="PS51007">
    <property type="entry name" value="CYTC"/>
    <property type="match status" value="2"/>
</dbReference>
<evidence type="ECO:0000256" key="9">
    <source>
        <dbReference type="PIRSR" id="PIRSR000005-2"/>
    </source>
</evidence>
<keyword evidence="3 8" id="KW-0349">Heme</keyword>
<evidence type="ECO:0000256" key="4">
    <source>
        <dbReference type="ARBA" id="ARBA00022723"/>
    </source>
</evidence>
<feature type="binding site" description="covalent" evidence="8">
    <location>
        <position position="39"/>
    </location>
    <ligand>
        <name>heme c</name>
        <dbReference type="ChEBI" id="CHEBI:61717"/>
        <label>1</label>
    </ligand>
</feature>
<dbReference type="GO" id="GO:0005506">
    <property type="term" value="F:iron ion binding"/>
    <property type="evidence" value="ECO:0007669"/>
    <property type="project" value="InterPro"/>
</dbReference>
<keyword evidence="5" id="KW-0574">Periplasm</keyword>
<evidence type="ECO:0000256" key="3">
    <source>
        <dbReference type="ARBA" id="ARBA00022617"/>
    </source>
</evidence>
<feature type="signal peptide" evidence="10">
    <location>
        <begin position="1"/>
        <end position="22"/>
    </location>
</feature>
<keyword evidence="4 9" id="KW-0479">Metal-binding</keyword>
<dbReference type="GeneID" id="74939501"/>
<feature type="chain" id="PRO_5001472426" evidence="10">
    <location>
        <begin position="23"/>
        <end position="218"/>
    </location>
</feature>
<reference evidence="12 13" key="1">
    <citation type="submission" date="2014-01" db="EMBL/GenBank/DDBJ databases">
        <title>Interspecies Systems Biology Uncovers Metabolites Affecting C. elegans Gene Expression and Life History Traits.</title>
        <authorList>
            <person name="Watson E."/>
            <person name="Macneil L.T."/>
            <person name="Ritter A.D."/>
            <person name="Yilmaz L.S."/>
            <person name="Rosebrock A.P."/>
            <person name="Caudy A.A."/>
            <person name="Walhout A.J."/>
        </authorList>
    </citation>
    <scope>NUCLEOTIDE SEQUENCE [LARGE SCALE GENOMIC DNA]</scope>
    <source>
        <strain evidence="12 13">DA1877</strain>
    </source>
</reference>
<feature type="domain" description="Cytochrome c" evidence="11">
    <location>
        <begin position="27"/>
        <end position="109"/>
    </location>
</feature>